<protein>
    <submittedName>
        <fullName evidence="3">Uncharacterized protein</fullName>
    </submittedName>
</protein>
<sequence length="204" mass="23078">MDIVQQSSASTPPSKRDFSKLLSIIISVVALIIIISLSFFFLQKNKDLTSEIEGKTKEVENLMSKNNELEKELIFYKTGDLAKELEIVNLKLQKSDENLQAIKNTLSKTESELDNLQTEVGKVPGVTNILSLMSETASKQPPQCYSESDKQKIDSELKSFGDKTWQDLWRVFIDNTTSSNCSYTPDLLYKTLDYGYNKIVEATE</sequence>
<evidence type="ECO:0000256" key="1">
    <source>
        <dbReference type="SAM" id="Coils"/>
    </source>
</evidence>
<dbReference type="Proteomes" id="UP000177501">
    <property type="component" value="Unassembled WGS sequence"/>
</dbReference>
<feature type="transmembrane region" description="Helical" evidence="2">
    <location>
        <begin position="21"/>
        <end position="42"/>
    </location>
</feature>
<evidence type="ECO:0000256" key="2">
    <source>
        <dbReference type="SAM" id="Phobius"/>
    </source>
</evidence>
<keyword evidence="2" id="KW-1133">Transmembrane helix</keyword>
<proteinExistence type="predicted"/>
<keyword evidence="1" id="KW-0175">Coiled coil</keyword>
<keyword evidence="2" id="KW-0812">Transmembrane</keyword>
<reference evidence="3 4" key="1">
    <citation type="journal article" date="2016" name="Nat. Commun.">
        <title>Thousands of microbial genomes shed light on interconnected biogeochemical processes in an aquifer system.</title>
        <authorList>
            <person name="Anantharaman K."/>
            <person name="Brown C.T."/>
            <person name="Hug L.A."/>
            <person name="Sharon I."/>
            <person name="Castelle C.J."/>
            <person name="Probst A.J."/>
            <person name="Thomas B.C."/>
            <person name="Singh A."/>
            <person name="Wilkins M.J."/>
            <person name="Karaoz U."/>
            <person name="Brodie E.L."/>
            <person name="Williams K.H."/>
            <person name="Hubbard S.S."/>
            <person name="Banfield J.F."/>
        </authorList>
    </citation>
    <scope>NUCLEOTIDE SEQUENCE [LARGE SCALE GENOMIC DNA]</scope>
</reference>
<name>A0A1F8B749_9BACT</name>
<accession>A0A1F8B749</accession>
<organism evidence="3 4">
    <name type="scientific">Candidatus Woesebacteria bacterium RIFCSPLOWO2_01_FULL_37_19</name>
    <dbReference type="NCBI Taxonomy" id="1802514"/>
    <lineage>
        <taxon>Bacteria</taxon>
        <taxon>Candidatus Woeseibacteriota</taxon>
    </lineage>
</organism>
<feature type="coiled-coil region" evidence="1">
    <location>
        <begin position="45"/>
        <end position="119"/>
    </location>
</feature>
<dbReference type="AlphaFoldDB" id="A0A1F8B749"/>
<keyword evidence="2" id="KW-0472">Membrane</keyword>
<evidence type="ECO:0000313" key="4">
    <source>
        <dbReference type="Proteomes" id="UP000177501"/>
    </source>
</evidence>
<dbReference type="EMBL" id="MGHA01000025">
    <property type="protein sequence ID" value="OGM59862.1"/>
    <property type="molecule type" value="Genomic_DNA"/>
</dbReference>
<gene>
    <name evidence="3" type="ORF">A2955_00600</name>
</gene>
<evidence type="ECO:0000313" key="3">
    <source>
        <dbReference type="EMBL" id="OGM59862.1"/>
    </source>
</evidence>
<comment type="caution">
    <text evidence="3">The sequence shown here is derived from an EMBL/GenBank/DDBJ whole genome shotgun (WGS) entry which is preliminary data.</text>
</comment>